<sequence length="292" mass="31073">MTRTRVLAALTMAPLAIGGVLLLPTPWLVALSAIIFLAALWEWFRLSEIEDTLQRNVLLLANLLLMAALVWASPNDSGGSLVLFKLVATLGVVWWLLAMLWLRRYDFASDHDTHARVFKLAAGTAAVVPAWCALAVIHAGDPDSTGLSLVSQGHVWLLTALMIVWATDTGAYFAGRKFGGRWFGGRRLAPRISPNKTIEGLAGGVALGVVVALAMAPLAGASLRELPLVAVAAVFTVLFSVIGDLFESLLKRHVGAKDSGTLIPGHGGVLDRLDSVLAALPVFAVAKIWLGF</sequence>
<comment type="pathway">
    <text evidence="3 18">Phospholipid metabolism; CDP-diacylglycerol biosynthesis; CDP-diacylglycerol from sn-glycerol 3-phosphate: step 3/3.</text>
</comment>
<keyword evidence="11 18" id="KW-0812">Transmembrane</keyword>
<dbReference type="PANTHER" id="PTHR46382">
    <property type="entry name" value="PHOSPHATIDATE CYTIDYLYLTRANSFERASE"/>
    <property type="match status" value="1"/>
</dbReference>
<dbReference type="GO" id="GO:0004605">
    <property type="term" value="F:phosphatidate cytidylyltransferase activity"/>
    <property type="evidence" value="ECO:0007669"/>
    <property type="project" value="UniProtKB-EC"/>
</dbReference>
<comment type="catalytic activity">
    <reaction evidence="1 18">
        <text>a 1,2-diacyl-sn-glycero-3-phosphate + CTP + H(+) = a CDP-1,2-diacyl-sn-glycerol + diphosphate</text>
        <dbReference type="Rhea" id="RHEA:16229"/>
        <dbReference type="ChEBI" id="CHEBI:15378"/>
        <dbReference type="ChEBI" id="CHEBI:33019"/>
        <dbReference type="ChEBI" id="CHEBI:37563"/>
        <dbReference type="ChEBI" id="CHEBI:58332"/>
        <dbReference type="ChEBI" id="CHEBI:58608"/>
        <dbReference type="EC" id="2.7.7.41"/>
    </reaction>
</comment>
<evidence type="ECO:0000256" key="5">
    <source>
        <dbReference type="ARBA" id="ARBA00010185"/>
    </source>
</evidence>
<comment type="subcellular location">
    <subcellularLocation>
        <location evidence="2">Cell membrane</location>
        <topology evidence="2">Multi-pass membrane protein</topology>
    </subcellularLocation>
</comment>
<evidence type="ECO:0000256" key="1">
    <source>
        <dbReference type="ARBA" id="ARBA00001698"/>
    </source>
</evidence>
<dbReference type="Pfam" id="PF01148">
    <property type="entry name" value="CTP_transf_1"/>
    <property type="match status" value="1"/>
</dbReference>
<evidence type="ECO:0000256" key="19">
    <source>
        <dbReference type="SAM" id="Phobius"/>
    </source>
</evidence>
<organism evidence="20 21">
    <name type="scientific">Luteimonas composti</name>
    <dbReference type="NCBI Taxonomy" id="398257"/>
    <lineage>
        <taxon>Bacteria</taxon>
        <taxon>Pseudomonadati</taxon>
        <taxon>Pseudomonadota</taxon>
        <taxon>Gammaproteobacteria</taxon>
        <taxon>Lysobacterales</taxon>
        <taxon>Lysobacteraceae</taxon>
        <taxon>Luteimonas</taxon>
    </lineage>
</organism>
<evidence type="ECO:0000256" key="18">
    <source>
        <dbReference type="RuleBase" id="RU003938"/>
    </source>
</evidence>
<evidence type="ECO:0000256" key="15">
    <source>
        <dbReference type="ARBA" id="ARBA00023136"/>
    </source>
</evidence>
<gene>
    <name evidence="20" type="ORF">QF205_15880</name>
</gene>
<protein>
    <recommendedName>
        <fullName evidence="7 18">Phosphatidate cytidylyltransferase</fullName>
        <ecNumber evidence="6 18">2.7.7.41</ecNumber>
    </recommendedName>
</protein>
<keyword evidence="14" id="KW-0443">Lipid metabolism</keyword>
<evidence type="ECO:0000256" key="11">
    <source>
        <dbReference type="ARBA" id="ARBA00022692"/>
    </source>
</evidence>
<proteinExistence type="inferred from homology"/>
<evidence type="ECO:0000256" key="12">
    <source>
        <dbReference type="ARBA" id="ARBA00022695"/>
    </source>
</evidence>
<keyword evidence="17" id="KW-1208">Phospholipid metabolism</keyword>
<evidence type="ECO:0000256" key="3">
    <source>
        <dbReference type="ARBA" id="ARBA00005119"/>
    </source>
</evidence>
<evidence type="ECO:0000256" key="17">
    <source>
        <dbReference type="ARBA" id="ARBA00023264"/>
    </source>
</evidence>
<feature type="transmembrane region" description="Helical" evidence="19">
    <location>
        <begin position="120"/>
        <end position="140"/>
    </location>
</feature>
<keyword evidence="21" id="KW-1185">Reference proteome</keyword>
<evidence type="ECO:0000256" key="14">
    <source>
        <dbReference type="ARBA" id="ARBA00023098"/>
    </source>
</evidence>
<reference evidence="20" key="1">
    <citation type="journal article" date="2007" name="Int. J. Syst. Evol. Microbiol.">
        <title>Luteimonas composti sp. nov., a moderately thermophilic bacterium isolated from food waste.</title>
        <authorList>
            <person name="Young C.C."/>
            <person name="Kampfer P."/>
            <person name="Chen W.M."/>
            <person name="Yen W.S."/>
            <person name="Arun A.B."/>
            <person name="Lai W.A."/>
            <person name="Shen F.T."/>
            <person name="Rekha P.D."/>
            <person name="Lin K.Y."/>
            <person name="Chou J.H."/>
        </authorList>
    </citation>
    <scope>NUCLEOTIDE SEQUENCE</scope>
    <source>
        <strain evidence="20">CC-YY355</strain>
    </source>
</reference>
<dbReference type="EMBL" id="JARYGX010000029">
    <property type="protein sequence ID" value="MDH7454542.1"/>
    <property type="molecule type" value="Genomic_DNA"/>
</dbReference>
<dbReference type="EC" id="2.7.7.41" evidence="6 18"/>
<comment type="similarity">
    <text evidence="5 18">Belongs to the CDS family.</text>
</comment>
<keyword evidence="13 19" id="KW-1133">Transmembrane helix</keyword>
<feature type="transmembrane region" description="Helical" evidence="19">
    <location>
        <begin position="196"/>
        <end position="220"/>
    </location>
</feature>
<keyword evidence="15 19" id="KW-0472">Membrane</keyword>
<evidence type="ECO:0000256" key="6">
    <source>
        <dbReference type="ARBA" id="ARBA00012487"/>
    </source>
</evidence>
<keyword evidence="8" id="KW-1003">Cell membrane</keyword>
<evidence type="ECO:0000256" key="4">
    <source>
        <dbReference type="ARBA" id="ARBA00005189"/>
    </source>
</evidence>
<keyword evidence="12 18" id="KW-0548">Nucleotidyltransferase</keyword>
<name>A0ABT6MVB4_9GAMM</name>
<evidence type="ECO:0000256" key="16">
    <source>
        <dbReference type="ARBA" id="ARBA00023209"/>
    </source>
</evidence>
<accession>A0ABT6MVB4</accession>
<dbReference type="PROSITE" id="PS01315">
    <property type="entry name" value="CDS"/>
    <property type="match status" value="1"/>
</dbReference>
<keyword evidence="9" id="KW-0444">Lipid biosynthesis</keyword>
<reference evidence="20" key="2">
    <citation type="submission" date="2023-04" db="EMBL/GenBank/DDBJ databases">
        <authorList>
            <person name="Sun J.-Q."/>
        </authorList>
    </citation>
    <scope>NUCLEOTIDE SEQUENCE</scope>
    <source>
        <strain evidence="20">CC-YY355</strain>
    </source>
</reference>
<evidence type="ECO:0000256" key="13">
    <source>
        <dbReference type="ARBA" id="ARBA00022989"/>
    </source>
</evidence>
<evidence type="ECO:0000313" key="21">
    <source>
        <dbReference type="Proteomes" id="UP001160550"/>
    </source>
</evidence>
<comment type="pathway">
    <text evidence="4">Lipid metabolism.</text>
</comment>
<dbReference type="RefSeq" id="WP_280943771.1">
    <property type="nucleotide sequence ID" value="NZ_JARYGX010000029.1"/>
</dbReference>
<evidence type="ECO:0000256" key="10">
    <source>
        <dbReference type="ARBA" id="ARBA00022679"/>
    </source>
</evidence>
<keyword evidence="16" id="KW-0594">Phospholipid biosynthesis</keyword>
<evidence type="ECO:0000256" key="2">
    <source>
        <dbReference type="ARBA" id="ARBA00004651"/>
    </source>
</evidence>
<evidence type="ECO:0000256" key="8">
    <source>
        <dbReference type="ARBA" id="ARBA00022475"/>
    </source>
</evidence>
<evidence type="ECO:0000256" key="7">
    <source>
        <dbReference type="ARBA" id="ARBA00019373"/>
    </source>
</evidence>
<comment type="caution">
    <text evidence="20">The sequence shown here is derived from an EMBL/GenBank/DDBJ whole genome shotgun (WGS) entry which is preliminary data.</text>
</comment>
<keyword evidence="10 18" id="KW-0808">Transferase</keyword>
<dbReference type="PANTHER" id="PTHR46382:SF1">
    <property type="entry name" value="PHOSPHATIDATE CYTIDYLYLTRANSFERASE"/>
    <property type="match status" value="1"/>
</dbReference>
<dbReference type="InterPro" id="IPR000374">
    <property type="entry name" value="PC_trans"/>
</dbReference>
<feature type="transmembrane region" description="Helical" evidence="19">
    <location>
        <begin position="80"/>
        <end position="100"/>
    </location>
</feature>
<feature type="transmembrane region" description="Helical" evidence="19">
    <location>
        <begin position="226"/>
        <end position="246"/>
    </location>
</feature>
<feature type="transmembrane region" description="Helical" evidence="19">
    <location>
        <begin position="56"/>
        <end position="74"/>
    </location>
</feature>
<evidence type="ECO:0000256" key="9">
    <source>
        <dbReference type="ARBA" id="ARBA00022516"/>
    </source>
</evidence>
<feature type="transmembrane region" description="Helical" evidence="19">
    <location>
        <begin position="155"/>
        <end position="175"/>
    </location>
</feature>
<dbReference type="Proteomes" id="UP001160550">
    <property type="component" value="Unassembled WGS sequence"/>
</dbReference>
<evidence type="ECO:0000313" key="20">
    <source>
        <dbReference type="EMBL" id="MDH7454542.1"/>
    </source>
</evidence>